<dbReference type="Gene3D" id="1.10.40.70">
    <property type="match status" value="1"/>
</dbReference>
<name>A0A8J2Z2D0_9PROT</name>
<dbReference type="FunFam" id="3.30.450.90:FF:000001">
    <property type="entry name" value="Type II secretion system ATPase GspE"/>
    <property type="match status" value="1"/>
</dbReference>
<dbReference type="Gene3D" id="3.40.50.300">
    <property type="entry name" value="P-loop containing nucleotide triphosphate hydrolases"/>
    <property type="match status" value="1"/>
</dbReference>
<reference evidence="5" key="1">
    <citation type="journal article" date="2014" name="Int. J. Syst. Evol. Microbiol.">
        <title>Complete genome sequence of Corynebacterium casei LMG S-19264T (=DSM 44701T), isolated from a smear-ripened cheese.</title>
        <authorList>
            <consortium name="US DOE Joint Genome Institute (JGI-PGF)"/>
            <person name="Walter F."/>
            <person name="Albersmeier A."/>
            <person name="Kalinowski J."/>
            <person name="Ruckert C."/>
        </authorList>
    </citation>
    <scope>NUCLEOTIDE SEQUENCE</scope>
    <source>
        <strain evidence="5">CGMCC 1.15725</strain>
    </source>
</reference>
<evidence type="ECO:0000256" key="2">
    <source>
        <dbReference type="ARBA" id="ARBA00022741"/>
    </source>
</evidence>
<dbReference type="PANTHER" id="PTHR30258:SF2">
    <property type="entry name" value="COMG OPERON PROTEIN 1"/>
    <property type="match status" value="1"/>
</dbReference>
<evidence type="ECO:0000313" key="5">
    <source>
        <dbReference type="EMBL" id="GGF51464.1"/>
    </source>
</evidence>
<evidence type="ECO:0000259" key="4">
    <source>
        <dbReference type="PROSITE" id="PS00662"/>
    </source>
</evidence>
<dbReference type="Pfam" id="PF00437">
    <property type="entry name" value="T2SSE"/>
    <property type="match status" value="1"/>
</dbReference>
<dbReference type="PANTHER" id="PTHR30258">
    <property type="entry name" value="TYPE II SECRETION SYSTEM PROTEIN GSPE-RELATED"/>
    <property type="match status" value="1"/>
</dbReference>
<dbReference type="InterPro" id="IPR003593">
    <property type="entry name" value="AAA+_ATPase"/>
</dbReference>
<accession>A0A8J2Z2D0</accession>
<keyword evidence="2" id="KW-0547">Nucleotide-binding</keyword>
<dbReference type="GO" id="GO:0005886">
    <property type="term" value="C:plasma membrane"/>
    <property type="evidence" value="ECO:0007669"/>
    <property type="project" value="TreeGrafter"/>
</dbReference>
<evidence type="ECO:0000256" key="1">
    <source>
        <dbReference type="ARBA" id="ARBA00006611"/>
    </source>
</evidence>
<dbReference type="InterPro" id="IPR027417">
    <property type="entry name" value="P-loop_NTPase"/>
</dbReference>
<dbReference type="RefSeq" id="WP_189052617.1">
    <property type="nucleotide sequence ID" value="NZ_BMJQ01000040.1"/>
</dbReference>
<feature type="domain" description="Bacterial type II secretion system protein E" evidence="4">
    <location>
        <begin position="374"/>
        <end position="388"/>
    </location>
</feature>
<proteinExistence type="inferred from homology"/>
<dbReference type="GO" id="GO:0016887">
    <property type="term" value="F:ATP hydrolysis activity"/>
    <property type="evidence" value="ECO:0007669"/>
    <property type="project" value="TreeGrafter"/>
</dbReference>
<dbReference type="InterPro" id="IPR001482">
    <property type="entry name" value="T2SS/T4SS_dom"/>
</dbReference>
<dbReference type="SUPFAM" id="SSF160246">
    <property type="entry name" value="EspE N-terminal domain-like"/>
    <property type="match status" value="1"/>
</dbReference>
<dbReference type="Gene3D" id="3.30.450.90">
    <property type="match status" value="1"/>
</dbReference>
<dbReference type="PROSITE" id="PS00662">
    <property type="entry name" value="T2SP_E"/>
    <property type="match status" value="1"/>
</dbReference>
<dbReference type="InterPro" id="IPR007831">
    <property type="entry name" value="T2SS_GspE_N"/>
</dbReference>
<dbReference type="Gene3D" id="3.30.300.160">
    <property type="entry name" value="Type II secretion system, protein E, N-terminal domain"/>
    <property type="match status" value="1"/>
</dbReference>
<gene>
    <name evidence="5" type="primary">xpsE</name>
    <name evidence="5" type="ORF">GCM10011611_67420</name>
</gene>
<dbReference type="CDD" id="cd01129">
    <property type="entry name" value="PulE-GspE-like"/>
    <property type="match status" value="1"/>
</dbReference>
<sequence length="556" mass="60142">MAASLEQYLIATGRVPSAALDRAKRLADEHGDRLPTVLTSLGLISERELAQCFAAALGVFVITSAEFPEAALIADRLNPKFLKLIRALPVEDRPDRLVLAMADPSDDDAADAIAFAVDRPVERRAAGAGDLELAWERLYGGRIAADALAAAADAGDGSGDDADRLKDLASEAPVIRLVDQIVAQAISLRASDIHIEPLPDLLRVRFRVDGVLREVEGPPARLAMAVISRIKVLAKLNIAERRLAQDGRIRLAVRGQEIDLRVSTTPTIHGESVVLRILDQGAMVLDFAALGFEPALVERWQQALARPHGIVLVTGPTGSGKTTTLYASLAVLNTLDRKILTIEDPVEYQLKGINQVQVKPQIGLTFASALRSFLRQDPDIMLIGEIRDLETAQTAVQASLTGHLILASLHTNDAASAITRLLDMGVEDYLLTSTLSAIAGQRLVRTLCPECKEAYPAEPELVERLGLEVAREPVTLWRPVGCPACDGAGFRGRTTIFELLIVTDAIRHLIIERAEARKILETAIGEGMVTMYQDGLRKALAGLTTVEEVLRATRET</sequence>
<organism evidence="5 6">
    <name type="scientific">Aliidongia dinghuensis</name>
    <dbReference type="NCBI Taxonomy" id="1867774"/>
    <lineage>
        <taxon>Bacteria</taxon>
        <taxon>Pseudomonadati</taxon>
        <taxon>Pseudomonadota</taxon>
        <taxon>Alphaproteobacteria</taxon>
        <taxon>Rhodospirillales</taxon>
        <taxon>Dongiaceae</taxon>
        <taxon>Aliidongia</taxon>
    </lineage>
</organism>
<dbReference type="EMBL" id="BMJQ01000040">
    <property type="protein sequence ID" value="GGF51464.1"/>
    <property type="molecule type" value="Genomic_DNA"/>
</dbReference>
<dbReference type="SUPFAM" id="SSF52540">
    <property type="entry name" value="P-loop containing nucleoside triphosphate hydrolases"/>
    <property type="match status" value="1"/>
</dbReference>
<dbReference type="GO" id="GO:0005524">
    <property type="term" value="F:ATP binding"/>
    <property type="evidence" value="ECO:0007669"/>
    <property type="project" value="UniProtKB-KW"/>
</dbReference>
<reference evidence="5" key="2">
    <citation type="submission" date="2020-09" db="EMBL/GenBank/DDBJ databases">
        <authorList>
            <person name="Sun Q."/>
            <person name="Zhou Y."/>
        </authorList>
    </citation>
    <scope>NUCLEOTIDE SEQUENCE</scope>
    <source>
        <strain evidence="5">CGMCC 1.15725</strain>
    </source>
</reference>
<dbReference type="InterPro" id="IPR037257">
    <property type="entry name" value="T2SS_E_N_sf"/>
</dbReference>
<keyword evidence="6" id="KW-1185">Reference proteome</keyword>
<dbReference type="SMART" id="SM00382">
    <property type="entry name" value="AAA"/>
    <property type="match status" value="1"/>
</dbReference>
<dbReference type="AlphaFoldDB" id="A0A8J2Z2D0"/>
<protein>
    <submittedName>
        <fullName evidence="5">Type II secretion system protein E</fullName>
    </submittedName>
</protein>
<evidence type="ECO:0000256" key="3">
    <source>
        <dbReference type="ARBA" id="ARBA00022840"/>
    </source>
</evidence>
<comment type="similarity">
    <text evidence="1">Belongs to the GSP E family.</text>
</comment>
<dbReference type="Pfam" id="PF05157">
    <property type="entry name" value="MshEN"/>
    <property type="match status" value="1"/>
</dbReference>
<dbReference type="FunFam" id="3.40.50.300:FF:000398">
    <property type="entry name" value="Type IV pilus assembly ATPase PilB"/>
    <property type="match status" value="1"/>
</dbReference>
<dbReference type="Proteomes" id="UP000646365">
    <property type="component" value="Unassembled WGS sequence"/>
</dbReference>
<keyword evidence="3" id="KW-0067">ATP-binding</keyword>
<evidence type="ECO:0000313" key="6">
    <source>
        <dbReference type="Proteomes" id="UP000646365"/>
    </source>
</evidence>
<comment type="caution">
    <text evidence="5">The sequence shown here is derived from an EMBL/GenBank/DDBJ whole genome shotgun (WGS) entry which is preliminary data.</text>
</comment>